<feature type="chain" id="PRO_5020958819" description="Thiol:disulfide interchange protein" evidence="7">
    <location>
        <begin position="25"/>
        <end position="216"/>
    </location>
</feature>
<dbReference type="OrthoDB" id="9784896at2"/>
<sequence>MKAILRIWAPILAAALLIPATAMGEYAEGIEYRTISPAAKTLTDKPREVVELFWYGCPHCYNFEPKINNWVRNKPENVGFERVPAVFMHPRTGKPNPKWAFHAKLFYTAKLLDVLDDIHGPLFERIHEKGQHIHTSDEAEAFFAEFGVDAESFNNTFNSFAVDSKVRRAIELTRQYGAEGVPTLIIDGKYRTDGPMSGGHNQMLGVVKQLLDTDAE</sequence>
<evidence type="ECO:0000256" key="2">
    <source>
        <dbReference type="ARBA" id="ARBA00022729"/>
    </source>
</evidence>
<dbReference type="GO" id="GO:0016491">
    <property type="term" value="F:oxidoreductase activity"/>
    <property type="evidence" value="ECO:0007669"/>
    <property type="project" value="InterPro"/>
</dbReference>
<keyword evidence="4" id="KW-0676">Redox-active center</keyword>
<dbReference type="GO" id="GO:0042597">
    <property type="term" value="C:periplasmic space"/>
    <property type="evidence" value="ECO:0007669"/>
    <property type="project" value="UniProtKB-SubCell"/>
</dbReference>
<dbReference type="PANTHER" id="PTHR35891">
    <property type="entry name" value="THIOL:DISULFIDE INTERCHANGE PROTEIN DSBA"/>
    <property type="match status" value="1"/>
</dbReference>
<organism evidence="9 10">
    <name type="scientific">Thiohalophilus thiocyanatoxydans</name>
    <dbReference type="NCBI Taxonomy" id="381308"/>
    <lineage>
        <taxon>Bacteria</taxon>
        <taxon>Pseudomonadati</taxon>
        <taxon>Pseudomonadota</taxon>
        <taxon>Gammaproteobacteria</taxon>
        <taxon>Thiohalomonadales</taxon>
        <taxon>Thiohalophilaceae</taxon>
        <taxon>Thiohalophilus</taxon>
    </lineage>
</organism>
<feature type="signal peptide" evidence="7">
    <location>
        <begin position="1"/>
        <end position="24"/>
    </location>
</feature>
<dbReference type="SUPFAM" id="SSF52833">
    <property type="entry name" value="Thioredoxin-like"/>
    <property type="match status" value="1"/>
</dbReference>
<accession>A0A4V3H4L3</accession>
<dbReference type="RefSeq" id="WP_134080255.1">
    <property type="nucleotide sequence ID" value="NZ_SOQX01000001.1"/>
</dbReference>
<keyword evidence="3 5" id="KW-1015">Disulfide bond</keyword>
<reference evidence="9 10" key="1">
    <citation type="submission" date="2019-03" db="EMBL/GenBank/DDBJ databases">
        <title>Genomic Encyclopedia of Type Strains, Phase IV (KMG-IV): sequencing the most valuable type-strain genomes for metagenomic binning, comparative biology and taxonomic classification.</title>
        <authorList>
            <person name="Goeker M."/>
        </authorList>
    </citation>
    <scope>NUCLEOTIDE SEQUENCE [LARGE SCALE GENOMIC DNA]</scope>
    <source>
        <strain evidence="9 10">DSM 16326</strain>
    </source>
</reference>
<dbReference type="AlphaFoldDB" id="A0A4V3H4L3"/>
<dbReference type="InterPro" id="IPR017937">
    <property type="entry name" value="Thioredoxin_CS"/>
</dbReference>
<keyword evidence="10" id="KW-1185">Reference proteome</keyword>
<keyword evidence="2 7" id="KW-0732">Signal</keyword>
<dbReference type="InterPro" id="IPR001853">
    <property type="entry name" value="DSBA-like_thioredoxin_dom"/>
</dbReference>
<evidence type="ECO:0000256" key="6">
    <source>
        <dbReference type="PIRSR" id="PIRSR001488-1"/>
    </source>
</evidence>
<evidence type="ECO:0000313" key="9">
    <source>
        <dbReference type="EMBL" id="TDY03665.1"/>
    </source>
</evidence>
<dbReference type="PROSITE" id="PS00194">
    <property type="entry name" value="THIOREDOXIN_1"/>
    <property type="match status" value="1"/>
</dbReference>
<evidence type="ECO:0000259" key="8">
    <source>
        <dbReference type="Pfam" id="PF01323"/>
    </source>
</evidence>
<dbReference type="InterPro" id="IPR023205">
    <property type="entry name" value="DsbA/DsbL"/>
</dbReference>
<protein>
    <recommendedName>
        <fullName evidence="5">Thiol:disulfide interchange protein</fullName>
    </recommendedName>
</protein>
<feature type="domain" description="DSBA-like thioredoxin" evidence="8">
    <location>
        <begin position="49"/>
        <end position="196"/>
    </location>
</feature>
<evidence type="ECO:0000256" key="1">
    <source>
        <dbReference type="ARBA" id="ARBA00005791"/>
    </source>
</evidence>
<comment type="subcellular location">
    <subcellularLocation>
        <location evidence="5">Periplasm</location>
    </subcellularLocation>
</comment>
<evidence type="ECO:0000256" key="3">
    <source>
        <dbReference type="ARBA" id="ARBA00023157"/>
    </source>
</evidence>
<comment type="caution">
    <text evidence="9">The sequence shown here is derived from an EMBL/GenBank/DDBJ whole genome shotgun (WGS) entry which is preliminary data.</text>
</comment>
<dbReference type="Proteomes" id="UP000294914">
    <property type="component" value="Unassembled WGS sequence"/>
</dbReference>
<dbReference type="InterPro" id="IPR050824">
    <property type="entry name" value="Thiol_disulfide_DsbA"/>
</dbReference>
<keyword evidence="5" id="KW-0574">Periplasm</keyword>
<gene>
    <name evidence="9" type="ORF">EDC23_0034</name>
</gene>
<dbReference type="InterPro" id="IPR036249">
    <property type="entry name" value="Thioredoxin-like_sf"/>
</dbReference>
<evidence type="ECO:0000256" key="7">
    <source>
        <dbReference type="SAM" id="SignalP"/>
    </source>
</evidence>
<dbReference type="PANTHER" id="PTHR35891:SF2">
    <property type="entry name" value="THIOL:DISULFIDE INTERCHANGE PROTEIN DSBA"/>
    <property type="match status" value="1"/>
</dbReference>
<dbReference type="Pfam" id="PF01323">
    <property type="entry name" value="DSBA"/>
    <property type="match status" value="1"/>
</dbReference>
<dbReference type="PIRSF" id="PIRSF001488">
    <property type="entry name" value="Tdi_protein"/>
    <property type="match status" value="1"/>
</dbReference>
<evidence type="ECO:0000313" key="10">
    <source>
        <dbReference type="Proteomes" id="UP000294914"/>
    </source>
</evidence>
<dbReference type="CDD" id="cd03019">
    <property type="entry name" value="DsbA_DsbA"/>
    <property type="match status" value="1"/>
</dbReference>
<evidence type="ECO:0000256" key="4">
    <source>
        <dbReference type="ARBA" id="ARBA00023284"/>
    </source>
</evidence>
<feature type="disulfide bond" description="Redox-active" evidence="6">
    <location>
        <begin position="57"/>
        <end position="60"/>
    </location>
</feature>
<proteinExistence type="inferred from homology"/>
<name>A0A4V3H4L3_9GAMM</name>
<dbReference type="Gene3D" id="3.40.30.10">
    <property type="entry name" value="Glutaredoxin"/>
    <property type="match status" value="1"/>
</dbReference>
<evidence type="ECO:0000256" key="5">
    <source>
        <dbReference type="PIRNR" id="PIRNR001488"/>
    </source>
</evidence>
<dbReference type="EMBL" id="SOQX01000001">
    <property type="protein sequence ID" value="TDY03665.1"/>
    <property type="molecule type" value="Genomic_DNA"/>
</dbReference>
<comment type="similarity">
    <text evidence="1">Belongs to the thioredoxin family. DsbA subfamily.</text>
</comment>